<dbReference type="InterPro" id="IPR007197">
    <property type="entry name" value="rSAM"/>
</dbReference>
<dbReference type="OrthoDB" id="9808022at2"/>
<comment type="cofactor">
    <cofactor evidence="14 16">
        <name>[4Fe-4S] cluster</name>
        <dbReference type="ChEBI" id="CHEBI:49883"/>
    </cofactor>
    <text evidence="14 16">Binds 1 [4Fe-4S] cluster. The cluster is coordinated with 3 cysteines and an exchangeable S-adenosyl-L-methionine.</text>
</comment>
<reference evidence="18 19" key="1">
    <citation type="submission" date="2019-06" db="EMBL/GenBank/DDBJ databases">
        <title>Paenimaribius caenipelagi gen. nov., sp. nov., isolated from a tidal flat.</title>
        <authorList>
            <person name="Yoon J.-H."/>
        </authorList>
    </citation>
    <scope>NUCLEOTIDE SEQUENCE [LARGE SCALE GENOMIC DNA]</scope>
    <source>
        <strain evidence="18 19">JBTF-M29</strain>
    </source>
</reference>
<feature type="domain" description="Radical SAM core" evidence="17">
    <location>
        <begin position="43"/>
        <end position="276"/>
    </location>
</feature>
<dbReference type="GO" id="GO:0051989">
    <property type="term" value="F:coproporphyrinogen dehydrogenase activity"/>
    <property type="evidence" value="ECO:0007669"/>
    <property type="project" value="UniProtKB-EC"/>
</dbReference>
<dbReference type="InterPro" id="IPR004558">
    <property type="entry name" value="Coprogen_oxidase_HemN"/>
</dbReference>
<evidence type="ECO:0000313" key="19">
    <source>
        <dbReference type="Proteomes" id="UP000318590"/>
    </source>
</evidence>
<keyword evidence="12 14" id="KW-0627">Porphyrin biosynthesis</keyword>
<dbReference type="Proteomes" id="UP000318590">
    <property type="component" value="Unassembled WGS sequence"/>
</dbReference>
<dbReference type="PIRSF" id="PIRSF000167">
    <property type="entry name" value="HemN"/>
    <property type="match status" value="1"/>
</dbReference>
<feature type="binding site" evidence="15">
    <location>
        <position position="181"/>
    </location>
    <ligand>
        <name>S-adenosyl-L-methionine</name>
        <dbReference type="ChEBI" id="CHEBI:59789"/>
        <label>2</label>
    </ligand>
</feature>
<feature type="binding site" evidence="15">
    <location>
        <begin position="64"/>
        <end position="66"/>
    </location>
    <ligand>
        <name>S-adenosyl-L-methionine</name>
        <dbReference type="ChEBI" id="CHEBI:59789"/>
        <label>2</label>
    </ligand>
</feature>
<dbReference type="SFLD" id="SFLDG01065">
    <property type="entry name" value="anaerobic_coproporphyrinogen-I"/>
    <property type="match status" value="1"/>
</dbReference>
<dbReference type="NCBIfam" id="TIGR00538">
    <property type="entry name" value="hemN"/>
    <property type="match status" value="1"/>
</dbReference>
<comment type="catalytic activity">
    <reaction evidence="13 14">
        <text>coproporphyrinogen III + 2 S-adenosyl-L-methionine = protoporphyrinogen IX + 2 5'-deoxyadenosine + 2 L-methionine + 2 CO2</text>
        <dbReference type="Rhea" id="RHEA:15425"/>
        <dbReference type="ChEBI" id="CHEBI:16526"/>
        <dbReference type="ChEBI" id="CHEBI:17319"/>
        <dbReference type="ChEBI" id="CHEBI:57307"/>
        <dbReference type="ChEBI" id="CHEBI:57309"/>
        <dbReference type="ChEBI" id="CHEBI:57844"/>
        <dbReference type="ChEBI" id="CHEBI:59789"/>
        <dbReference type="EC" id="1.3.98.3"/>
    </reaction>
</comment>
<dbReference type="PANTHER" id="PTHR13932">
    <property type="entry name" value="COPROPORPHYRINIGEN III OXIDASE"/>
    <property type="match status" value="1"/>
</dbReference>
<dbReference type="InterPro" id="IPR006638">
    <property type="entry name" value="Elp3/MiaA/NifB-like_rSAM"/>
</dbReference>
<proteinExistence type="inferred from homology"/>
<sequence length="445" mass="48552">MDPNALQTALLTARIPRYTSYPPADRFSDSVTPELVSDWMGALPADEPISLYAHIPFCRRLCWFCACRTQGTKSLSPLDGYLDHLQMEVDIRAALLPGKMKLSALHLGGGTPTILSPDRMDRLRDILFGSFELTPQTEVSVEIDPCECDGPRLDALMRLGLSRASVGVQDFDPVVQQAIGREQTAEQTIGVVRELRARGIPSVNVDLLYGLPYQTAERLTRTLEQVIEFRPERLALYGYAHVPWAARRQRLIPEDALPSPEERLELSAMAREILVSAGYTVVGIDHFAEPQDTLAIAAQTGTLRRNFQGYTTDTADTILGLGASAISQYPSGYSQNIAATDGWQRAVAAGQLPVARGAALTRQDRIVSTIIRDLMCDGHCDIGAVAQGDADRYRGAAEFALARLPGIGTLSEDQLEVSDLRYARLLASCFDPGVGSNAARYSQAS</sequence>
<comment type="pathway">
    <text evidence="2 14">Porphyrin-containing compound metabolism; protoporphyrin-IX biosynthesis; protoporphyrinogen-IX from coproporphyrinogen-III (AdoMet route): step 1/1.</text>
</comment>
<evidence type="ECO:0000256" key="2">
    <source>
        <dbReference type="ARBA" id="ARBA00004785"/>
    </source>
</evidence>
<evidence type="ECO:0000256" key="10">
    <source>
        <dbReference type="ARBA" id="ARBA00023004"/>
    </source>
</evidence>
<evidence type="ECO:0000256" key="13">
    <source>
        <dbReference type="ARBA" id="ARBA00048321"/>
    </source>
</evidence>
<comment type="subcellular location">
    <subcellularLocation>
        <location evidence="1 14">Cytoplasm</location>
    </subcellularLocation>
</comment>
<dbReference type="Gene3D" id="3.30.750.200">
    <property type="match status" value="1"/>
</dbReference>
<dbReference type="EC" id="1.3.98.3" evidence="14"/>
<dbReference type="SFLD" id="SFLDS00029">
    <property type="entry name" value="Radical_SAM"/>
    <property type="match status" value="1"/>
</dbReference>
<dbReference type="GO" id="GO:0006782">
    <property type="term" value="P:protoporphyrinogen IX biosynthetic process"/>
    <property type="evidence" value="ECO:0007669"/>
    <property type="project" value="UniProtKB-UniPathway"/>
</dbReference>
<dbReference type="GO" id="GO:0005737">
    <property type="term" value="C:cytoplasm"/>
    <property type="evidence" value="ECO:0007669"/>
    <property type="project" value="UniProtKB-SubCell"/>
</dbReference>
<dbReference type="InterPro" id="IPR058240">
    <property type="entry name" value="rSAM_sf"/>
</dbReference>
<evidence type="ECO:0000259" key="17">
    <source>
        <dbReference type="PROSITE" id="PS51918"/>
    </source>
</evidence>
<dbReference type="UniPathway" id="UPA00251">
    <property type="reaction ID" value="UER00323"/>
</dbReference>
<keyword evidence="5 14" id="KW-0004">4Fe-4S</keyword>
<dbReference type="CDD" id="cd01335">
    <property type="entry name" value="Radical_SAM"/>
    <property type="match status" value="1"/>
</dbReference>
<dbReference type="AlphaFoldDB" id="A0A547PTA8"/>
<feature type="binding site" evidence="16">
    <location>
        <position position="62"/>
    </location>
    <ligand>
        <name>[4Fe-4S] cluster</name>
        <dbReference type="ChEBI" id="CHEBI:49883"/>
        <note>4Fe-4S-S-AdoMet</note>
    </ligand>
</feature>
<feature type="binding site" evidence="15">
    <location>
        <position position="326"/>
    </location>
    <ligand>
        <name>S-adenosyl-L-methionine</name>
        <dbReference type="ChEBI" id="CHEBI:59789"/>
        <label>1</label>
    </ligand>
</feature>
<feature type="binding site" evidence="15">
    <location>
        <position position="169"/>
    </location>
    <ligand>
        <name>S-adenosyl-L-methionine</name>
        <dbReference type="ChEBI" id="CHEBI:59789"/>
        <label>2</label>
    </ligand>
</feature>
<keyword evidence="11 14" id="KW-0411">Iron-sulfur</keyword>
<comment type="caution">
    <text evidence="18">The sequence shown here is derived from an EMBL/GenBank/DDBJ whole genome shotgun (WGS) entry which is preliminary data.</text>
</comment>
<evidence type="ECO:0000256" key="12">
    <source>
        <dbReference type="ARBA" id="ARBA00023244"/>
    </source>
</evidence>
<dbReference type="PANTHER" id="PTHR13932:SF6">
    <property type="entry name" value="OXYGEN-INDEPENDENT COPROPORPHYRINOGEN III OXIDASE"/>
    <property type="match status" value="1"/>
</dbReference>
<feature type="binding site" evidence="15">
    <location>
        <begin position="110"/>
        <end position="111"/>
    </location>
    <ligand>
        <name>S-adenosyl-L-methionine</name>
        <dbReference type="ChEBI" id="CHEBI:59789"/>
        <label>2</label>
    </ligand>
</feature>
<evidence type="ECO:0000256" key="5">
    <source>
        <dbReference type="ARBA" id="ARBA00022485"/>
    </source>
</evidence>
<evidence type="ECO:0000313" key="18">
    <source>
        <dbReference type="EMBL" id="TRD17379.1"/>
    </source>
</evidence>
<keyword evidence="19" id="KW-1185">Reference proteome</keyword>
<keyword evidence="10 14" id="KW-0408">Iron</keyword>
<evidence type="ECO:0000256" key="15">
    <source>
        <dbReference type="PIRSR" id="PIRSR000167-1"/>
    </source>
</evidence>
<comment type="similarity">
    <text evidence="3 14">Belongs to the anaerobic coproporphyrinogen-III oxidase family.</text>
</comment>
<evidence type="ECO:0000256" key="8">
    <source>
        <dbReference type="ARBA" id="ARBA00022723"/>
    </source>
</evidence>
<feature type="binding site" evidence="16">
    <location>
        <position position="58"/>
    </location>
    <ligand>
        <name>[4Fe-4S] cluster</name>
        <dbReference type="ChEBI" id="CHEBI:49883"/>
        <note>4Fe-4S-S-AdoMet</note>
    </ligand>
</feature>
<feature type="binding site" evidence="15">
    <location>
        <position position="52"/>
    </location>
    <ligand>
        <name>S-adenosyl-L-methionine</name>
        <dbReference type="ChEBI" id="CHEBI:59789"/>
        <label>1</label>
    </ligand>
</feature>
<keyword evidence="9 14" id="KW-0560">Oxidoreductase</keyword>
<evidence type="ECO:0000256" key="9">
    <source>
        <dbReference type="ARBA" id="ARBA00023002"/>
    </source>
</evidence>
<evidence type="ECO:0000256" key="14">
    <source>
        <dbReference type="PIRNR" id="PIRNR000167"/>
    </source>
</evidence>
<evidence type="ECO:0000256" key="6">
    <source>
        <dbReference type="ARBA" id="ARBA00022490"/>
    </source>
</evidence>
<keyword evidence="6 14" id="KW-0963">Cytoplasm</keyword>
<feature type="binding site" evidence="15">
    <location>
        <position position="206"/>
    </location>
    <ligand>
        <name>S-adenosyl-L-methionine</name>
        <dbReference type="ChEBI" id="CHEBI:59789"/>
        <label>2</label>
    </ligand>
</feature>
<gene>
    <name evidence="18" type="primary">hemN</name>
    <name evidence="18" type="ORF">FEV53_13115</name>
</gene>
<feature type="binding site" evidence="16">
    <location>
        <position position="65"/>
    </location>
    <ligand>
        <name>[4Fe-4S] cluster</name>
        <dbReference type="ChEBI" id="CHEBI:49883"/>
        <note>4Fe-4S-S-AdoMet</note>
    </ligand>
</feature>
<evidence type="ECO:0000256" key="1">
    <source>
        <dbReference type="ARBA" id="ARBA00004496"/>
    </source>
</evidence>
<feature type="binding site" evidence="15">
    <location>
        <position position="240"/>
    </location>
    <ligand>
        <name>S-adenosyl-L-methionine</name>
        <dbReference type="ChEBI" id="CHEBI:59789"/>
        <label>2</label>
    </ligand>
</feature>
<dbReference type="Pfam" id="PF04055">
    <property type="entry name" value="Radical_SAM"/>
    <property type="match status" value="1"/>
</dbReference>
<comment type="subunit">
    <text evidence="4">Monomer.</text>
</comment>
<dbReference type="InterPro" id="IPR034505">
    <property type="entry name" value="Coproporphyrinogen-III_oxidase"/>
</dbReference>
<dbReference type="EMBL" id="VFSV01000024">
    <property type="protein sequence ID" value="TRD17379.1"/>
    <property type="molecule type" value="Genomic_DNA"/>
</dbReference>
<organism evidence="18 19">
    <name type="scientific">Palleronia caenipelagi</name>
    <dbReference type="NCBI Taxonomy" id="2489174"/>
    <lineage>
        <taxon>Bacteria</taxon>
        <taxon>Pseudomonadati</taxon>
        <taxon>Pseudomonadota</taxon>
        <taxon>Alphaproteobacteria</taxon>
        <taxon>Rhodobacterales</taxon>
        <taxon>Roseobacteraceae</taxon>
        <taxon>Palleronia</taxon>
    </lineage>
</organism>
<evidence type="ECO:0000256" key="16">
    <source>
        <dbReference type="PIRSR" id="PIRSR000167-2"/>
    </source>
</evidence>
<accession>A0A547PTA8</accession>
<dbReference type="SUPFAM" id="SSF102114">
    <property type="entry name" value="Radical SAM enzymes"/>
    <property type="match status" value="1"/>
</dbReference>
<dbReference type="PROSITE" id="PS51918">
    <property type="entry name" value="RADICAL_SAM"/>
    <property type="match status" value="1"/>
</dbReference>
<dbReference type="SMART" id="SM00729">
    <property type="entry name" value="Elp3"/>
    <property type="match status" value="1"/>
</dbReference>
<evidence type="ECO:0000256" key="7">
    <source>
        <dbReference type="ARBA" id="ARBA00022691"/>
    </source>
</evidence>
<name>A0A547PTA8_9RHOB</name>
<evidence type="ECO:0000256" key="3">
    <source>
        <dbReference type="ARBA" id="ARBA00005493"/>
    </source>
</evidence>
<dbReference type="GO" id="GO:0004109">
    <property type="term" value="F:coproporphyrinogen oxidase activity"/>
    <property type="evidence" value="ECO:0007669"/>
    <property type="project" value="InterPro"/>
</dbReference>
<evidence type="ECO:0000256" key="11">
    <source>
        <dbReference type="ARBA" id="ARBA00023014"/>
    </source>
</evidence>
<dbReference type="GO" id="GO:0046872">
    <property type="term" value="F:metal ion binding"/>
    <property type="evidence" value="ECO:0007669"/>
    <property type="project" value="UniProtKB-KW"/>
</dbReference>
<feature type="binding site" evidence="15">
    <location>
        <position position="109"/>
    </location>
    <ligand>
        <name>S-adenosyl-L-methionine</name>
        <dbReference type="ChEBI" id="CHEBI:59789"/>
        <label>1</label>
    </ligand>
</feature>
<feature type="binding site" evidence="15">
    <location>
        <position position="142"/>
    </location>
    <ligand>
        <name>S-adenosyl-L-methionine</name>
        <dbReference type="ChEBI" id="CHEBI:59789"/>
        <label>1</label>
    </ligand>
</feature>
<protein>
    <recommendedName>
        <fullName evidence="14">Coproporphyrinogen-III oxidase</fullName>
        <ecNumber evidence="14">1.3.98.3</ecNumber>
    </recommendedName>
</protein>
<keyword evidence="7 14" id="KW-0949">S-adenosyl-L-methionine</keyword>
<evidence type="ECO:0000256" key="4">
    <source>
        <dbReference type="ARBA" id="ARBA00011245"/>
    </source>
</evidence>
<dbReference type="GO" id="GO:0051539">
    <property type="term" value="F:4 iron, 4 sulfur cluster binding"/>
    <property type="evidence" value="ECO:0007669"/>
    <property type="project" value="UniProtKB-KW"/>
</dbReference>
<keyword evidence="8 14" id="KW-0479">Metal-binding</keyword>